<dbReference type="KEGG" id="slan:GV829_12165"/>
<reference evidence="1 2" key="1">
    <citation type="submission" date="2020-01" db="EMBL/GenBank/DDBJ databases">
        <title>Sphingomonas sp. strain CSW-10.</title>
        <authorList>
            <person name="Chen W.-M."/>
        </authorList>
    </citation>
    <scope>NUCLEOTIDE SEQUENCE [LARGE SCALE GENOMIC DNA]</scope>
    <source>
        <strain evidence="1 2">CSW-10</strain>
    </source>
</reference>
<keyword evidence="2" id="KW-1185">Reference proteome</keyword>
<evidence type="ECO:0000313" key="2">
    <source>
        <dbReference type="Proteomes" id="UP000503018"/>
    </source>
</evidence>
<dbReference type="EMBL" id="CP053015">
    <property type="protein sequence ID" value="QJQ33100.1"/>
    <property type="molecule type" value="Genomic_DNA"/>
</dbReference>
<accession>A0A6M4AXK7</accession>
<gene>
    <name evidence="1" type="ORF">GV829_12165</name>
</gene>
<dbReference type="Proteomes" id="UP000503018">
    <property type="component" value="Chromosome"/>
</dbReference>
<organism evidence="1 2">
    <name type="scientific">Sphingomonas lacunae</name>
    <dbReference type="NCBI Taxonomy" id="2698828"/>
    <lineage>
        <taxon>Bacteria</taxon>
        <taxon>Pseudomonadati</taxon>
        <taxon>Pseudomonadota</taxon>
        <taxon>Alphaproteobacteria</taxon>
        <taxon>Sphingomonadales</taxon>
        <taxon>Sphingomonadaceae</taxon>
        <taxon>Sphingomonas</taxon>
    </lineage>
</organism>
<dbReference type="SUPFAM" id="SSF53474">
    <property type="entry name" value="alpha/beta-Hydrolases"/>
    <property type="match status" value="1"/>
</dbReference>
<keyword evidence="1" id="KW-0378">Hydrolase</keyword>
<evidence type="ECO:0000313" key="1">
    <source>
        <dbReference type="EMBL" id="QJQ33100.1"/>
    </source>
</evidence>
<proteinExistence type="predicted"/>
<name>A0A6M4AXK7_9SPHN</name>
<dbReference type="InterPro" id="IPR051321">
    <property type="entry name" value="PHA/PHB_synthase"/>
</dbReference>
<dbReference type="RefSeq" id="WP_169947024.1">
    <property type="nucleotide sequence ID" value="NZ_CP053015.1"/>
</dbReference>
<sequence>MVRHVALHDPTLARAALEGLRVYGKAMRPARPVRTVVARQGRAQLLGTTVSGAPLLLVPSLINPSHVLDLDAERSLLAWLGTNGHAAMLLDWGVPELSERDLTIAGHVEGYLVPLLEQLGEPVHLVGYCLGGTMAIAASRILPVRSLTLMATPWHFGRYPADARASLARLWKRQEAQVQTMGLMPMEMLQTAFWGLDPDRTVSKFAALAGRSIDDPVVTGFAALEDWANDGAPLTAAAGEDLFCRLMHDDQTGAGQWLVAGKAIRPEDIAVPVRHFVAHNDRIAPAETAPDGIDAVPCPSGHVGMITGSRAQLGCWEPLAEWLRSVDQAQSRS</sequence>
<dbReference type="PANTHER" id="PTHR36837:SF2">
    <property type="entry name" value="POLY(3-HYDROXYALKANOATE) POLYMERASE SUBUNIT PHAC"/>
    <property type="match status" value="1"/>
</dbReference>
<dbReference type="GO" id="GO:0016787">
    <property type="term" value="F:hydrolase activity"/>
    <property type="evidence" value="ECO:0007669"/>
    <property type="project" value="UniProtKB-KW"/>
</dbReference>
<protein>
    <submittedName>
        <fullName evidence="1">Alpha/beta hydrolase</fullName>
    </submittedName>
</protein>
<dbReference type="PANTHER" id="PTHR36837">
    <property type="entry name" value="POLY(3-HYDROXYALKANOATE) POLYMERASE SUBUNIT PHAC"/>
    <property type="match status" value="1"/>
</dbReference>
<dbReference type="Gene3D" id="3.40.50.1820">
    <property type="entry name" value="alpha/beta hydrolase"/>
    <property type="match status" value="1"/>
</dbReference>
<dbReference type="AlphaFoldDB" id="A0A6M4AXK7"/>
<dbReference type="InterPro" id="IPR029058">
    <property type="entry name" value="AB_hydrolase_fold"/>
</dbReference>